<dbReference type="EMBL" id="BARU01039218">
    <property type="protein sequence ID" value="GAH78722.1"/>
    <property type="molecule type" value="Genomic_DNA"/>
</dbReference>
<name>X1BYI3_9ZZZZ</name>
<comment type="caution">
    <text evidence="1">The sequence shown here is derived from an EMBL/GenBank/DDBJ whole genome shotgun (WGS) entry which is preliminary data.</text>
</comment>
<gene>
    <name evidence="1" type="ORF">S01H4_49511</name>
    <name evidence="2" type="ORF">S03H2_60817</name>
</gene>
<organism evidence="1">
    <name type="scientific">marine sediment metagenome</name>
    <dbReference type="NCBI Taxonomy" id="412755"/>
    <lineage>
        <taxon>unclassified sequences</taxon>
        <taxon>metagenomes</taxon>
        <taxon>ecological metagenomes</taxon>
    </lineage>
</organism>
<sequence>MTKEIDSVRFLRDYREGKSYEEIAHKQGCSTTTIANRVKRLGLKRNKQKREIFSEEERYLFSSMIETHGGRKQLLEILRGE</sequence>
<reference evidence="1" key="1">
    <citation type="journal article" date="2014" name="Front. Microbiol.">
        <title>High frequency of phylogenetically diverse reductive dehalogenase-homologous genes in deep subseafloor sedimentary metagenomes.</title>
        <authorList>
            <person name="Kawai M."/>
            <person name="Futagami T."/>
            <person name="Toyoda A."/>
            <person name="Takaki Y."/>
            <person name="Nishi S."/>
            <person name="Hori S."/>
            <person name="Arai W."/>
            <person name="Tsubouchi T."/>
            <person name="Morono Y."/>
            <person name="Uchiyama I."/>
            <person name="Ito T."/>
            <person name="Fujiyama A."/>
            <person name="Inagaki F."/>
            <person name="Takami H."/>
        </authorList>
    </citation>
    <scope>NUCLEOTIDE SEQUENCE</scope>
    <source>
        <strain evidence="1">Expedition CK06-06</strain>
    </source>
</reference>
<accession>X1BYI3</accession>
<evidence type="ECO:0000313" key="1">
    <source>
        <dbReference type="EMBL" id="GAH00042.1"/>
    </source>
</evidence>
<dbReference type="EMBL" id="BART01028011">
    <property type="protein sequence ID" value="GAH00042.1"/>
    <property type="molecule type" value="Genomic_DNA"/>
</dbReference>
<proteinExistence type="predicted"/>
<evidence type="ECO:0000313" key="2">
    <source>
        <dbReference type="EMBL" id="GAH78722.1"/>
    </source>
</evidence>
<dbReference type="Gene3D" id="1.10.10.60">
    <property type="entry name" value="Homeodomain-like"/>
    <property type="match status" value="1"/>
</dbReference>
<protein>
    <submittedName>
        <fullName evidence="1">Uncharacterized protein</fullName>
    </submittedName>
</protein>
<dbReference type="AlphaFoldDB" id="X1BYI3"/>